<evidence type="ECO:0008006" key="4">
    <source>
        <dbReference type="Google" id="ProtNLM"/>
    </source>
</evidence>
<keyword evidence="1" id="KW-0472">Membrane</keyword>
<proteinExistence type="predicted"/>
<name>A0A127JYA9_9BURK</name>
<dbReference type="OrthoDB" id="9182237at2"/>
<gene>
    <name evidence="2" type="ORF">UC35_21325</name>
</gene>
<dbReference type="RefSeq" id="WP_061503282.1">
    <property type="nucleotide sequence ID" value="NZ_CP010951.1"/>
</dbReference>
<dbReference type="PANTHER" id="PTHR38602">
    <property type="entry name" value="INNER MEMBRANE PROTEIN-RELATED"/>
    <property type="match status" value="1"/>
</dbReference>
<dbReference type="PATRIC" id="fig|94132.3.peg.4348"/>
<feature type="transmembrane region" description="Helical" evidence="1">
    <location>
        <begin position="43"/>
        <end position="61"/>
    </location>
</feature>
<dbReference type="AlphaFoldDB" id="A0A127JYA9"/>
<organism evidence="2 3">
    <name type="scientific">Ramlibacter tataouinensis</name>
    <dbReference type="NCBI Taxonomy" id="94132"/>
    <lineage>
        <taxon>Bacteria</taxon>
        <taxon>Pseudomonadati</taxon>
        <taxon>Pseudomonadota</taxon>
        <taxon>Betaproteobacteria</taxon>
        <taxon>Burkholderiales</taxon>
        <taxon>Comamonadaceae</taxon>
        <taxon>Ramlibacter</taxon>
    </lineage>
</organism>
<keyword evidence="1" id="KW-1133">Transmembrane helix</keyword>
<dbReference type="InterPro" id="IPR019201">
    <property type="entry name" value="DUF2065"/>
</dbReference>
<feature type="transmembrane region" description="Helical" evidence="1">
    <location>
        <begin position="6"/>
        <end position="23"/>
    </location>
</feature>
<reference evidence="2 3" key="1">
    <citation type="journal article" date="2014" name="Int. J. Syst. Evol. Microbiol.">
        <title>Ramlibacter solisilvae sp. nov., isolated from forest soil, and emended description of the genus Ramlibacter.</title>
        <authorList>
            <person name="Lee H.J."/>
            <person name="Lee S.H."/>
            <person name="Lee S.S."/>
            <person name="Lee J.S."/>
            <person name="Kim Y."/>
            <person name="Kim S.C."/>
            <person name="Jeon C.O."/>
        </authorList>
    </citation>
    <scope>NUCLEOTIDE SEQUENCE [LARGE SCALE GENOMIC DNA]</scope>
    <source>
        <strain evidence="2 3">5-10</strain>
    </source>
</reference>
<protein>
    <recommendedName>
        <fullName evidence="4">Candidate membrane protein</fullName>
    </recommendedName>
</protein>
<dbReference type="Proteomes" id="UP000070433">
    <property type="component" value="Chromosome"/>
</dbReference>
<dbReference type="Pfam" id="PF09838">
    <property type="entry name" value="DUF2065"/>
    <property type="match status" value="1"/>
</dbReference>
<dbReference type="PANTHER" id="PTHR38602:SF1">
    <property type="entry name" value="INNER MEMBRANE PROTEIN"/>
    <property type="match status" value="1"/>
</dbReference>
<evidence type="ECO:0000313" key="2">
    <source>
        <dbReference type="EMBL" id="AMO24909.1"/>
    </source>
</evidence>
<keyword evidence="1" id="KW-0812">Transmembrane</keyword>
<sequence length="62" mass="7079">MDWGALWTALALVLVLEGLFPFFSPGGWRQLFLRLLTMQDGQLRFFGLCSILLGLFMLWLAS</sequence>
<evidence type="ECO:0000256" key="1">
    <source>
        <dbReference type="SAM" id="Phobius"/>
    </source>
</evidence>
<accession>A0A127JYA9</accession>
<keyword evidence="3" id="KW-1185">Reference proteome</keyword>
<evidence type="ECO:0000313" key="3">
    <source>
        <dbReference type="Proteomes" id="UP000070433"/>
    </source>
</evidence>
<dbReference type="EMBL" id="CP010951">
    <property type="protein sequence ID" value="AMO24909.1"/>
    <property type="molecule type" value="Genomic_DNA"/>
</dbReference>